<accession>A0AAE1HPM7</accession>
<evidence type="ECO:0000313" key="2">
    <source>
        <dbReference type="EMBL" id="KAK3924420.1"/>
    </source>
</evidence>
<reference evidence="2" key="2">
    <citation type="journal article" date="2023" name="BMC Genomics">
        <title>Pest status, molecular evolution, and epigenetic factors derived from the genome assembly of Frankliniella fusca, a thysanopteran phytovirus vector.</title>
        <authorList>
            <person name="Catto M.A."/>
            <person name="Labadie P.E."/>
            <person name="Jacobson A.L."/>
            <person name="Kennedy G.G."/>
            <person name="Srinivasan R."/>
            <person name="Hunt B.G."/>
        </authorList>
    </citation>
    <scope>NUCLEOTIDE SEQUENCE</scope>
    <source>
        <strain evidence="2">PL_HMW_Pooled</strain>
    </source>
</reference>
<reference evidence="2" key="1">
    <citation type="submission" date="2021-07" db="EMBL/GenBank/DDBJ databases">
        <authorList>
            <person name="Catto M.A."/>
            <person name="Jacobson A."/>
            <person name="Kennedy G."/>
            <person name="Labadie P."/>
            <person name="Hunt B.G."/>
            <person name="Srinivasan R."/>
        </authorList>
    </citation>
    <scope>NUCLEOTIDE SEQUENCE</scope>
    <source>
        <strain evidence="2">PL_HMW_Pooled</strain>
        <tissue evidence="2">Head</tissue>
    </source>
</reference>
<dbReference type="EMBL" id="JAHWGI010001182">
    <property type="protein sequence ID" value="KAK3924420.1"/>
    <property type="molecule type" value="Genomic_DNA"/>
</dbReference>
<feature type="signal peptide" evidence="1">
    <location>
        <begin position="1"/>
        <end position="43"/>
    </location>
</feature>
<keyword evidence="3" id="KW-1185">Reference proteome</keyword>
<protein>
    <submittedName>
        <fullName evidence="2">Bifunctional protein GlmU</fullName>
    </submittedName>
</protein>
<evidence type="ECO:0000313" key="3">
    <source>
        <dbReference type="Proteomes" id="UP001219518"/>
    </source>
</evidence>
<dbReference type="Proteomes" id="UP001219518">
    <property type="component" value="Unassembled WGS sequence"/>
</dbReference>
<evidence type="ECO:0000256" key="1">
    <source>
        <dbReference type="SAM" id="SignalP"/>
    </source>
</evidence>
<name>A0AAE1HPM7_9NEOP</name>
<organism evidence="2 3">
    <name type="scientific">Frankliniella fusca</name>
    <dbReference type="NCBI Taxonomy" id="407009"/>
    <lineage>
        <taxon>Eukaryota</taxon>
        <taxon>Metazoa</taxon>
        <taxon>Ecdysozoa</taxon>
        <taxon>Arthropoda</taxon>
        <taxon>Hexapoda</taxon>
        <taxon>Insecta</taxon>
        <taxon>Pterygota</taxon>
        <taxon>Neoptera</taxon>
        <taxon>Paraneoptera</taxon>
        <taxon>Thysanoptera</taxon>
        <taxon>Terebrantia</taxon>
        <taxon>Thripoidea</taxon>
        <taxon>Thripidae</taxon>
        <taxon>Frankliniella</taxon>
    </lineage>
</organism>
<feature type="chain" id="PRO_5041926645" evidence="1">
    <location>
        <begin position="44"/>
        <end position="134"/>
    </location>
</feature>
<dbReference type="AlphaFoldDB" id="A0AAE1HPM7"/>
<gene>
    <name evidence="2" type="ORF">KUF71_012371</name>
</gene>
<sequence length="134" mass="13616">MKPPRTSADRIRPQPQPLSTAAAMQRLSLVLLVTCAVAALAVAEPEPRGKFRAFLHNAHVKLSLAEHKVAHAMAPNIAKLKSCLLKTPGVPAAVQGVVTGCVGAGGMGAIAACAAKKAAIPAARATSHLAVCMG</sequence>
<proteinExistence type="predicted"/>
<comment type="caution">
    <text evidence="2">The sequence shown here is derived from an EMBL/GenBank/DDBJ whole genome shotgun (WGS) entry which is preliminary data.</text>
</comment>
<keyword evidence="1" id="KW-0732">Signal</keyword>